<accession>A0ABW2G0R5</accession>
<reference evidence="2" key="1">
    <citation type="journal article" date="2019" name="Int. J. Syst. Evol. Microbiol.">
        <title>The Global Catalogue of Microorganisms (GCM) 10K type strain sequencing project: providing services to taxonomists for standard genome sequencing and annotation.</title>
        <authorList>
            <consortium name="The Broad Institute Genomics Platform"/>
            <consortium name="The Broad Institute Genome Sequencing Center for Infectious Disease"/>
            <person name="Wu L."/>
            <person name="Ma J."/>
        </authorList>
    </citation>
    <scope>NUCLEOTIDE SEQUENCE [LARGE SCALE GENOMIC DNA]</scope>
    <source>
        <strain evidence="2">CGMCC 1.12859</strain>
    </source>
</reference>
<sequence>MSAILRRIPYEEEIAQNGPLPMLPVAQLYAADVPLLPRPDGADLFQFLWCPFTDHAEGYAPRIVLRWRTAADIRDPLAAAPQPSVIGSPGNLLPDPCVLHPETVTEYPNSFELPRDLRERIDAWESRHGVDYHGELSVAPGCKVGGHVHWEVIGPVSIVCAECGSDVRPLLTIDSYDWDGEAPSWRPIEEFDAELPDDITPAWSTKLYISRGYSLQLYTCETSWDHPHVQKVQ</sequence>
<evidence type="ECO:0000313" key="1">
    <source>
        <dbReference type="EMBL" id="MFC7182340.1"/>
    </source>
</evidence>
<name>A0ABW2G0R5_9ACTN</name>
<gene>
    <name evidence="1" type="ORF">ACFQMG_22595</name>
</gene>
<dbReference type="Proteomes" id="UP001596435">
    <property type="component" value="Unassembled WGS sequence"/>
</dbReference>
<dbReference type="EMBL" id="JBHTAJ010000045">
    <property type="protein sequence ID" value="MFC7182340.1"/>
    <property type="molecule type" value="Genomic_DNA"/>
</dbReference>
<dbReference type="RefSeq" id="WP_345708582.1">
    <property type="nucleotide sequence ID" value="NZ_BAABKV010000001.1"/>
</dbReference>
<organism evidence="1 2">
    <name type="scientific">Kitasatospora paranensis</name>
    <dbReference type="NCBI Taxonomy" id="258053"/>
    <lineage>
        <taxon>Bacteria</taxon>
        <taxon>Bacillati</taxon>
        <taxon>Actinomycetota</taxon>
        <taxon>Actinomycetes</taxon>
        <taxon>Kitasatosporales</taxon>
        <taxon>Streptomycetaceae</taxon>
        <taxon>Kitasatospora</taxon>
    </lineage>
</organism>
<evidence type="ECO:0000313" key="2">
    <source>
        <dbReference type="Proteomes" id="UP001596435"/>
    </source>
</evidence>
<proteinExistence type="predicted"/>
<protein>
    <recommendedName>
        <fullName evidence="3">DUF1963 domain-containing protein</fullName>
    </recommendedName>
</protein>
<keyword evidence="2" id="KW-1185">Reference proteome</keyword>
<comment type="caution">
    <text evidence="1">The sequence shown here is derived from an EMBL/GenBank/DDBJ whole genome shotgun (WGS) entry which is preliminary data.</text>
</comment>
<evidence type="ECO:0008006" key="3">
    <source>
        <dbReference type="Google" id="ProtNLM"/>
    </source>
</evidence>